<dbReference type="SUPFAM" id="SSF88659">
    <property type="entry name" value="Sigma3 and sigma4 domains of RNA polymerase sigma factors"/>
    <property type="match status" value="1"/>
</dbReference>
<evidence type="ECO:0000256" key="1">
    <source>
        <dbReference type="ARBA" id="ARBA00010641"/>
    </source>
</evidence>
<dbReference type="Gene3D" id="1.10.1740.10">
    <property type="match status" value="1"/>
</dbReference>
<feature type="domain" description="RNA polymerase sigma factor 70 region 4 type 2" evidence="6">
    <location>
        <begin position="129"/>
        <end position="181"/>
    </location>
</feature>
<dbReference type="SUPFAM" id="SSF88946">
    <property type="entry name" value="Sigma2 domain of RNA polymerase sigma factors"/>
    <property type="match status" value="1"/>
</dbReference>
<dbReference type="InterPro" id="IPR014284">
    <property type="entry name" value="RNA_pol_sigma-70_dom"/>
</dbReference>
<comment type="similarity">
    <text evidence="1">Belongs to the sigma-70 factor family. ECF subfamily.</text>
</comment>
<dbReference type="Pfam" id="PF04542">
    <property type="entry name" value="Sigma70_r2"/>
    <property type="match status" value="1"/>
</dbReference>
<dbReference type="InterPro" id="IPR013249">
    <property type="entry name" value="RNA_pol_sigma70_r4_t2"/>
</dbReference>
<dbReference type="EMBL" id="CP056775">
    <property type="protein sequence ID" value="QRR02980.1"/>
    <property type="molecule type" value="Genomic_DNA"/>
</dbReference>
<dbReference type="RefSeq" id="WP_204658480.1">
    <property type="nucleotide sequence ID" value="NZ_CP056775.1"/>
</dbReference>
<dbReference type="PANTHER" id="PTHR43133:SF46">
    <property type="entry name" value="RNA POLYMERASE SIGMA-70 FACTOR ECF SUBFAMILY"/>
    <property type="match status" value="1"/>
</dbReference>
<dbReference type="Pfam" id="PF08281">
    <property type="entry name" value="Sigma70_r4_2"/>
    <property type="match status" value="1"/>
</dbReference>
<proteinExistence type="inferred from homology"/>
<keyword evidence="3" id="KW-0731">Sigma factor</keyword>
<sequence>MKTQLYPDRHVELVERCKLGERKAQYELYKLYSKAMFNICMRILNHMGEAEDALQEAFVDAFTNLHQFRQQSTFGAWLKQIVVNKAINHLRGRKVKLVEIEEFQETIEGSDSLADSFSLSESETTMEVERVRNAMLKLPDGYRVVLSLYLFEGYDHEEIGEVLGISETTSRTQYMRAKRRLVEMLGGSGH</sequence>
<evidence type="ECO:0000313" key="7">
    <source>
        <dbReference type="EMBL" id="QRR02980.1"/>
    </source>
</evidence>
<evidence type="ECO:0000256" key="4">
    <source>
        <dbReference type="ARBA" id="ARBA00023163"/>
    </source>
</evidence>
<dbReference type="Gene3D" id="1.10.10.10">
    <property type="entry name" value="Winged helix-like DNA-binding domain superfamily/Winged helix DNA-binding domain"/>
    <property type="match status" value="1"/>
</dbReference>
<evidence type="ECO:0000313" key="8">
    <source>
        <dbReference type="Proteomes" id="UP000612680"/>
    </source>
</evidence>
<gene>
    <name evidence="7" type="ORF">HWI92_19730</name>
</gene>
<name>A0ABX7IAZ9_9BACT</name>
<dbReference type="InterPro" id="IPR039425">
    <property type="entry name" value="RNA_pol_sigma-70-like"/>
</dbReference>
<organism evidence="7 8">
    <name type="scientific">Dyadobacter sandarakinus</name>
    <dbReference type="NCBI Taxonomy" id="2747268"/>
    <lineage>
        <taxon>Bacteria</taxon>
        <taxon>Pseudomonadati</taxon>
        <taxon>Bacteroidota</taxon>
        <taxon>Cytophagia</taxon>
        <taxon>Cytophagales</taxon>
        <taxon>Spirosomataceae</taxon>
        <taxon>Dyadobacter</taxon>
    </lineage>
</organism>
<dbReference type="InterPro" id="IPR007627">
    <property type="entry name" value="RNA_pol_sigma70_r2"/>
</dbReference>
<dbReference type="NCBIfam" id="TIGR02937">
    <property type="entry name" value="sigma70-ECF"/>
    <property type="match status" value="1"/>
</dbReference>
<evidence type="ECO:0000259" key="6">
    <source>
        <dbReference type="Pfam" id="PF08281"/>
    </source>
</evidence>
<keyword evidence="8" id="KW-1185">Reference proteome</keyword>
<keyword evidence="2" id="KW-0805">Transcription regulation</keyword>
<keyword evidence="4" id="KW-0804">Transcription</keyword>
<evidence type="ECO:0000256" key="3">
    <source>
        <dbReference type="ARBA" id="ARBA00023082"/>
    </source>
</evidence>
<protein>
    <submittedName>
        <fullName evidence="7">RNA polymerase sigma factor</fullName>
    </submittedName>
</protein>
<evidence type="ECO:0000259" key="5">
    <source>
        <dbReference type="Pfam" id="PF04542"/>
    </source>
</evidence>
<feature type="domain" description="RNA polymerase sigma-70 region 2" evidence="5">
    <location>
        <begin position="28"/>
        <end position="94"/>
    </location>
</feature>
<dbReference type="CDD" id="cd06171">
    <property type="entry name" value="Sigma70_r4"/>
    <property type="match status" value="1"/>
</dbReference>
<evidence type="ECO:0000256" key="2">
    <source>
        <dbReference type="ARBA" id="ARBA00023015"/>
    </source>
</evidence>
<dbReference type="InterPro" id="IPR013325">
    <property type="entry name" value="RNA_pol_sigma_r2"/>
</dbReference>
<accession>A0ABX7IAZ9</accession>
<dbReference type="InterPro" id="IPR013324">
    <property type="entry name" value="RNA_pol_sigma_r3/r4-like"/>
</dbReference>
<dbReference type="InterPro" id="IPR036388">
    <property type="entry name" value="WH-like_DNA-bd_sf"/>
</dbReference>
<dbReference type="PANTHER" id="PTHR43133">
    <property type="entry name" value="RNA POLYMERASE ECF-TYPE SIGMA FACTO"/>
    <property type="match status" value="1"/>
</dbReference>
<reference evidence="7 8" key="1">
    <citation type="submission" date="2020-06" db="EMBL/GenBank/DDBJ databases">
        <title>Dyadobacter sandarakinus sp. nov., isolated from the soil of the Arctic Yellow River Station.</title>
        <authorList>
            <person name="Zhang Y."/>
            <person name="Peng F."/>
        </authorList>
    </citation>
    <scope>NUCLEOTIDE SEQUENCE [LARGE SCALE GENOMIC DNA]</scope>
    <source>
        <strain evidence="7 8">Q3-56</strain>
    </source>
</reference>
<dbReference type="Proteomes" id="UP000612680">
    <property type="component" value="Chromosome"/>
</dbReference>